<keyword evidence="3 5" id="KW-1133">Transmembrane helix</keyword>
<dbReference type="RefSeq" id="WP_148965434.1">
    <property type="nucleotide sequence ID" value="NZ_VTEU01000002.1"/>
</dbReference>
<proteinExistence type="predicted"/>
<feature type="transmembrane region" description="Helical" evidence="5">
    <location>
        <begin position="393"/>
        <end position="415"/>
    </location>
</feature>
<feature type="transmembrane region" description="Helical" evidence="5">
    <location>
        <begin position="435"/>
        <end position="454"/>
    </location>
</feature>
<evidence type="ECO:0000259" key="6">
    <source>
        <dbReference type="Pfam" id="PF04932"/>
    </source>
</evidence>
<dbReference type="Proteomes" id="UP000323393">
    <property type="component" value="Unassembled WGS sequence"/>
</dbReference>
<gene>
    <name evidence="7" type="ORF">FZC74_07325</name>
</gene>
<dbReference type="PANTHER" id="PTHR37422">
    <property type="entry name" value="TEICHURONIC ACID BIOSYNTHESIS PROTEIN TUAE"/>
    <property type="match status" value="1"/>
</dbReference>
<dbReference type="PANTHER" id="PTHR37422:SF23">
    <property type="entry name" value="TEICHURONIC ACID BIOSYNTHESIS PROTEIN TUAE"/>
    <property type="match status" value="1"/>
</dbReference>
<name>A0AA95B6P6_9BACI</name>
<feature type="transmembrane region" description="Helical" evidence="5">
    <location>
        <begin position="303"/>
        <end position="320"/>
    </location>
</feature>
<feature type="domain" description="O-antigen ligase-related" evidence="6">
    <location>
        <begin position="265"/>
        <end position="411"/>
    </location>
</feature>
<accession>A0AA95B6P6</accession>
<feature type="transmembrane region" description="Helical" evidence="5">
    <location>
        <begin position="65"/>
        <end position="85"/>
    </location>
</feature>
<feature type="transmembrane region" description="Helical" evidence="5">
    <location>
        <begin position="279"/>
        <end position="296"/>
    </location>
</feature>
<dbReference type="EMBL" id="VTEU01000002">
    <property type="protein sequence ID" value="TYS59957.1"/>
    <property type="molecule type" value="Genomic_DNA"/>
</dbReference>
<feature type="transmembrane region" description="Helical" evidence="5">
    <location>
        <begin position="181"/>
        <end position="200"/>
    </location>
</feature>
<feature type="transmembrane region" description="Helical" evidence="5">
    <location>
        <begin position="256"/>
        <end position="273"/>
    </location>
</feature>
<sequence length="499" mass="56921">MNLGFTGIRQVVIGIVGLLLGAILTIGLIFIDRPNIYIPLVLLNVALLVLVILKEYLFDNRYLMITIYVLLGATFLNNAFFSINLGFFSLFPYRILLIIAGFLIVFNLIRSDFRKDLWTKWTDLRVKGSLLFFVFWLYYALLTLLWAKSVTEGIKYISILVMGIFLIFIVTLFLNDLKKALNFYYIWIIMSVFVMLIGYWNAFTKNHLPSSSLYLGPEYNQHYPTSVFTNQNDFATFLSISLFFFLSLVRNGKNKYWKAGGIVLSLAALHLIMLTESRASQLAVIAGIGFYVFLLCKSVVRKWILALGAVGASLFVLLFYNKLWSTFSSLFLSPTIHDVSGRLPSNMGRANLMRNAFNFSLDSFGMGVGAGNTEYYMENYSIHDTDQVVNVHFWFLEIFTNFGIFVVLGYITLYAYLMIKLFQHFNKGLTNQYRLITEAILVALAAFVISSISPSSVSNLFFHWVLFAFGIVTLNILRKRKSNEKVVLSPTHNPLIEGE</sequence>
<protein>
    <submittedName>
        <fullName evidence="7">O-antigen ligase family protein</fullName>
    </submittedName>
</protein>
<organism evidence="7 8">
    <name type="scientific">Sutcliffiella horikoshii</name>
    <dbReference type="NCBI Taxonomy" id="79883"/>
    <lineage>
        <taxon>Bacteria</taxon>
        <taxon>Bacillati</taxon>
        <taxon>Bacillota</taxon>
        <taxon>Bacilli</taxon>
        <taxon>Bacillales</taxon>
        <taxon>Bacillaceae</taxon>
        <taxon>Sutcliffiella</taxon>
    </lineage>
</organism>
<feature type="transmembrane region" description="Helical" evidence="5">
    <location>
        <begin position="130"/>
        <end position="147"/>
    </location>
</feature>
<keyword evidence="2 5" id="KW-0812">Transmembrane</keyword>
<dbReference type="GO" id="GO:0016020">
    <property type="term" value="C:membrane"/>
    <property type="evidence" value="ECO:0007669"/>
    <property type="project" value="UniProtKB-SubCell"/>
</dbReference>
<dbReference type="GO" id="GO:0016874">
    <property type="term" value="F:ligase activity"/>
    <property type="evidence" value="ECO:0007669"/>
    <property type="project" value="UniProtKB-KW"/>
</dbReference>
<reference evidence="7 8" key="1">
    <citation type="submission" date="2019-08" db="EMBL/GenBank/DDBJ databases">
        <title>Bacillus genomes from the desert of Cuatro Cienegas, Coahuila.</title>
        <authorList>
            <person name="Olmedo-Alvarez G."/>
        </authorList>
    </citation>
    <scope>NUCLEOTIDE SEQUENCE [LARGE SCALE GENOMIC DNA]</scope>
    <source>
        <strain evidence="7 8">CH88_3T</strain>
    </source>
</reference>
<feature type="transmembrane region" description="Helical" evidence="5">
    <location>
        <begin position="91"/>
        <end position="109"/>
    </location>
</feature>
<dbReference type="AlphaFoldDB" id="A0AA95B6P6"/>
<feature type="transmembrane region" description="Helical" evidence="5">
    <location>
        <begin position="234"/>
        <end position="249"/>
    </location>
</feature>
<evidence type="ECO:0000256" key="4">
    <source>
        <dbReference type="ARBA" id="ARBA00023136"/>
    </source>
</evidence>
<comment type="caution">
    <text evidence="7">The sequence shown here is derived from an EMBL/GenBank/DDBJ whole genome shotgun (WGS) entry which is preliminary data.</text>
</comment>
<dbReference type="NCBIfam" id="NF047675">
    <property type="entry name" value="TeichurnBiosyTuaE"/>
    <property type="match status" value="1"/>
</dbReference>
<feature type="transmembrane region" description="Helical" evidence="5">
    <location>
        <begin position="36"/>
        <end position="53"/>
    </location>
</feature>
<evidence type="ECO:0000256" key="1">
    <source>
        <dbReference type="ARBA" id="ARBA00004141"/>
    </source>
</evidence>
<dbReference type="InterPro" id="IPR051533">
    <property type="entry name" value="WaaL-like"/>
</dbReference>
<evidence type="ECO:0000256" key="2">
    <source>
        <dbReference type="ARBA" id="ARBA00022692"/>
    </source>
</evidence>
<feature type="transmembrane region" description="Helical" evidence="5">
    <location>
        <begin position="12"/>
        <end position="30"/>
    </location>
</feature>
<evidence type="ECO:0000256" key="5">
    <source>
        <dbReference type="SAM" id="Phobius"/>
    </source>
</evidence>
<evidence type="ECO:0000313" key="8">
    <source>
        <dbReference type="Proteomes" id="UP000323393"/>
    </source>
</evidence>
<keyword evidence="7" id="KW-0436">Ligase</keyword>
<dbReference type="InterPro" id="IPR007016">
    <property type="entry name" value="O-antigen_ligase-rel_domated"/>
</dbReference>
<feature type="transmembrane region" description="Helical" evidence="5">
    <location>
        <begin position="153"/>
        <end position="174"/>
    </location>
</feature>
<evidence type="ECO:0000313" key="7">
    <source>
        <dbReference type="EMBL" id="TYS59957.1"/>
    </source>
</evidence>
<comment type="subcellular location">
    <subcellularLocation>
        <location evidence="1">Membrane</location>
        <topology evidence="1">Multi-pass membrane protein</topology>
    </subcellularLocation>
</comment>
<feature type="transmembrane region" description="Helical" evidence="5">
    <location>
        <begin position="460"/>
        <end position="477"/>
    </location>
</feature>
<evidence type="ECO:0000256" key="3">
    <source>
        <dbReference type="ARBA" id="ARBA00022989"/>
    </source>
</evidence>
<dbReference type="Pfam" id="PF04932">
    <property type="entry name" value="Wzy_C"/>
    <property type="match status" value="1"/>
</dbReference>
<keyword evidence="4 5" id="KW-0472">Membrane</keyword>